<evidence type="ECO:0000313" key="3">
    <source>
        <dbReference type="WBParaSite" id="nRc.2.0.1.t16058-RA"/>
    </source>
</evidence>
<feature type="compositionally biased region" description="Polar residues" evidence="1">
    <location>
        <begin position="10"/>
        <end position="20"/>
    </location>
</feature>
<sequence>VTKIFGCDKNPSNVISTPQQQPLLSRNAHLKPQNQKEQHEIVGGAKIQQNLENFQQENKAKLAAPGTVKPEKMVAVVSPFVQTSRLSQSSQDKAEDTNYNEIQSNTR</sequence>
<feature type="region of interest" description="Disordered" evidence="1">
    <location>
        <begin position="1"/>
        <end position="20"/>
    </location>
</feature>
<organism evidence="2 3">
    <name type="scientific">Romanomermis culicivorax</name>
    <name type="common">Nematode worm</name>
    <dbReference type="NCBI Taxonomy" id="13658"/>
    <lineage>
        <taxon>Eukaryota</taxon>
        <taxon>Metazoa</taxon>
        <taxon>Ecdysozoa</taxon>
        <taxon>Nematoda</taxon>
        <taxon>Enoplea</taxon>
        <taxon>Dorylaimia</taxon>
        <taxon>Mermithida</taxon>
        <taxon>Mermithoidea</taxon>
        <taxon>Mermithidae</taxon>
        <taxon>Romanomermis</taxon>
    </lineage>
</organism>
<dbReference type="Proteomes" id="UP000887565">
    <property type="component" value="Unplaced"/>
</dbReference>
<protein>
    <submittedName>
        <fullName evidence="3">Uncharacterized protein</fullName>
    </submittedName>
</protein>
<evidence type="ECO:0000256" key="1">
    <source>
        <dbReference type="SAM" id="MobiDB-lite"/>
    </source>
</evidence>
<accession>A0A915IPE1</accession>
<dbReference type="WBParaSite" id="nRc.2.0.1.t16058-RA">
    <property type="protein sequence ID" value="nRc.2.0.1.t16058-RA"/>
    <property type="gene ID" value="nRc.2.0.1.g16058"/>
</dbReference>
<feature type="region of interest" description="Disordered" evidence="1">
    <location>
        <begin position="83"/>
        <end position="107"/>
    </location>
</feature>
<proteinExistence type="predicted"/>
<evidence type="ECO:0000313" key="2">
    <source>
        <dbReference type="Proteomes" id="UP000887565"/>
    </source>
</evidence>
<keyword evidence="2" id="KW-1185">Reference proteome</keyword>
<reference evidence="3" key="1">
    <citation type="submission" date="2022-11" db="UniProtKB">
        <authorList>
            <consortium name="WormBaseParasite"/>
        </authorList>
    </citation>
    <scope>IDENTIFICATION</scope>
</reference>
<dbReference type="AlphaFoldDB" id="A0A915IPE1"/>
<name>A0A915IPE1_ROMCU</name>